<evidence type="ECO:0000313" key="3">
    <source>
        <dbReference type="Proteomes" id="UP000821837"/>
    </source>
</evidence>
<sequence>MQKQSGLSDVQKGMIIGFRAKGGSISETAEFVNYSRAAVVKVYRAWQNGTVQNHRRGKCGAPRAIDDRGQRRLRRCVRANRHAAVKQLTAQMNQGATNRLRLGLHSRRLVHAPMLTAVHRRRRLESARQYRNWTSTEWRQIDRRWRIRRETSERKHPATIAGRVQAGALRDSGDSPAARQPGPFRLSHSSSLREREPGDPRVRVSVSTAAERTSNTHRNGFTTRLAWFAFGVRASPARLCPRHRICDKHANVRSRYTPPRRKTWDDYTRRWSHPFAHRRLQPATCKAHRNHYKTQKSTPYTSKCGKKRTRRRLPRRQVPLTASDAMPLISDASRRVNVQT</sequence>
<evidence type="ECO:0000313" key="2">
    <source>
        <dbReference type="EMBL" id="KAH7982924.1"/>
    </source>
</evidence>
<dbReference type="AlphaFoldDB" id="A0A9D4T7H0"/>
<proteinExistence type="predicted"/>
<reference evidence="2" key="2">
    <citation type="submission" date="2021-09" db="EMBL/GenBank/DDBJ databases">
        <authorList>
            <person name="Jia N."/>
            <person name="Wang J."/>
            <person name="Shi W."/>
            <person name="Du L."/>
            <person name="Sun Y."/>
            <person name="Zhan W."/>
            <person name="Jiang J."/>
            <person name="Wang Q."/>
            <person name="Zhang B."/>
            <person name="Ji P."/>
            <person name="Sakyi L.B."/>
            <person name="Cui X."/>
            <person name="Yuan T."/>
            <person name="Jiang B."/>
            <person name="Yang W."/>
            <person name="Lam T.T.-Y."/>
            <person name="Chang Q."/>
            <person name="Ding S."/>
            <person name="Wang X."/>
            <person name="Zhu J."/>
            <person name="Ruan X."/>
            <person name="Zhao L."/>
            <person name="Wei J."/>
            <person name="Que T."/>
            <person name="Du C."/>
            <person name="Cheng J."/>
            <person name="Dai P."/>
            <person name="Han X."/>
            <person name="Huang E."/>
            <person name="Gao Y."/>
            <person name="Liu J."/>
            <person name="Shao H."/>
            <person name="Ye R."/>
            <person name="Li L."/>
            <person name="Wei W."/>
            <person name="Wang X."/>
            <person name="Wang C."/>
            <person name="Huo Q."/>
            <person name="Li W."/>
            <person name="Guo W."/>
            <person name="Chen H."/>
            <person name="Chen S."/>
            <person name="Zhou L."/>
            <person name="Zhou L."/>
            <person name="Ni X."/>
            <person name="Tian J."/>
            <person name="Zhou Y."/>
            <person name="Sheng Y."/>
            <person name="Liu T."/>
            <person name="Pan Y."/>
            <person name="Xia L."/>
            <person name="Li J."/>
            <person name="Zhao F."/>
            <person name="Cao W."/>
        </authorList>
    </citation>
    <scope>NUCLEOTIDE SEQUENCE</scope>
    <source>
        <strain evidence="2">Rsan-2018</strain>
        <tissue evidence="2">Larvae</tissue>
    </source>
</reference>
<feature type="compositionally biased region" description="Basic residues" evidence="1">
    <location>
        <begin position="304"/>
        <end position="315"/>
    </location>
</feature>
<feature type="compositionally biased region" description="Basic and acidic residues" evidence="1">
    <location>
        <begin position="191"/>
        <end position="202"/>
    </location>
</feature>
<feature type="compositionally biased region" description="Polar residues" evidence="1">
    <location>
        <begin position="205"/>
        <end position="215"/>
    </location>
</feature>
<name>A0A9D4T7H0_RHISA</name>
<protein>
    <submittedName>
        <fullName evidence="2">Uncharacterized protein</fullName>
    </submittedName>
</protein>
<dbReference type="EMBL" id="JABSTV010001245">
    <property type="protein sequence ID" value="KAH7982924.1"/>
    <property type="molecule type" value="Genomic_DNA"/>
</dbReference>
<reference evidence="2" key="1">
    <citation type="journal article" date="2020" name="Cell">
        <title>Large-Scale Comparative Analyses of Tick Genomes Elucidate Their Genetic Diversity and Vector Capacities.</title>
        <authorList>
            <consortium name="Tick Genome and Microbiome Consortium (TIGMIC)"/>
            <person name="Jia N."/>
            <person name="Wang J."/>
            <person name="Shi W."/>
            <person name="Du L."/>
            <person name="Sun Y."/>
            <person name="Zhan W."/>
            <person name="Jiang J.F."/>
            <person name="Wang Q."/>
            <person name="Zhang B."/>
            <person name="Ji P."/>
            <person name="Bell-Sakyi L."/>
            <person name="Cui X.M."/>
            <person name="Yuan T.T."/>
            <person name="Jiang B.G."/>
            <person name="Yang W.F."/>
            <person name="Lam T.T."/>
            <person name="Chang Q.C."/>
            <person name="Ding S.J."/>
            <person name="Wang X.J."/>
            <person name="Zhu J.G."/>
            <person name="Ruan X.D."/>
            <person name="Zhao L."/>
            <person name="Wei J.T."/>
            <person name="Ye R.Z."/>
            <person name="Que T.C."/>
            <person name="Du C.H."/>
            <person name="Zhou Y.H."/>
            <person name="Cheng J.X."/>
            <person name="Dai P.F."/>
            <person name="Guo W.B."/>
            <person name="Han X.H."/>
            <person name="Huang E.J."/>
            <person name="Li L.F."/>
            <person name="Wei W."/>
            <person name="Gao Y.C."/>
            <person name="Liu J.Z."/>
            <person name="Shao H.Z."/>
            <person name="Wang X."/>
            <person name="Wang C.C."/>
            <person name="Yang T.C."/>
            <person name="Huo Q.B."/>
            <person name="Li W."/>
            <person name="Chen H.Y."/>
            <person name="Chen S.E."/>
            <person name="Zhou L.G."/>
            <person name="Ni X.B."/>
            <person name="Tian J.H."/>
            <person name="Sheng Y."/>
            <person name="Liu T."/>
            <person name="Pan Y.S."/>
            <person name="Xia L.Y."/>
            <person name="Li J."/>
            <person name="Zhao F."/>
            <person name="Cao W.C."/>
        </authorList>
    </citation>
    <scope>NUCLEOTIDE SEQUENCE</scope>
    <source>
        <strain evidence="2">Rsan-2018</strain>
    </source>
</reference>
<feature type="region of interest" description="Disordered" evidence="1">
    <location>
        <begin position="289"/>
        <end position="318"/>
    </location>
</feature>
<dbReference type="Proteomes" id="UP000821837">
    <property type="component" value="Chromosome 1"/>
</dbReference>
<comment type="caution">
    <text evidence="2">The sequence shown here is derived from an EMBL/GenBank/DDBJ whole genome shotgun (WGS) entry which is preliminary data.</text>
</comment>
<feature type="region of interest" description="Disordered" evidence="1">
    <location>
        <begin position="153"/>
        <end position="215"/>
    </location>
</feature>
<gene>
    <name evidence="2" type="ORF">HPB52_008108</name>
</gene>
<keyword evidence="3" id="KW-1185">Reference proteome</keyword>
<accession>A0A9D4T7H0</accession>
<organism evidence="2 3">
    <name type="scientific">Rhipicephalus sanguineus</name>
    <name type="common">Brown dog tick</name>
    <name type="synonym">Ixodes sanguineus</name>
    <dbReference type="NCBI Taxonomy" id="34632"/>
    <lineage>
        <taxon>Eukaryota</taxon>
        <taxon>Metazoa</taxon>
        <taxon>Ecdysozoa</taxon>
        <taxon>Arthropoda</taxon>
        <taxon>Chelicerata</taxon>
        <taxon>Arachnida</taxon>
        <taxon>Acari</taxon>
        <taxon>Parasitiformes</taxon>
        <taxon>Ixodida</taxon>
        <taxon>Ixodoidea</taxon>
        <taxon>Ixodidae</taxon>
        <taxon>Rhipicephalinae</taxon>
        <taxon>Rhipicephalus</taxon>
        <taxon>Rhipicephalus</taxon>
    </lineage>
</organism>
<evidence type="ECO:0000256" key="1">
    <source>
        <dbReference type="SAM" id="MobiDB-lite"/>
    </source>
</evidence>